<dbReference type="EMBL" id="AP022597">
    <property type="protein sequence ID" value="BBY71389.1"/>
    <property type="molecule type" value="Genomic_DNA"/>
</dbReference>
<evidence type="ECO:0000259" key="1">
    <source>
        <dbReference type="Pfam" id="PF13577"/>
    </source>
</evidence>
<name>A0ABM7KBC6_9MYCO</name>
<keyword evidence="3" id="KW-1185">Reference proteome</keyword>
<dbReference type="CDD" id="cd00531">
    <property type="entry name" value="NTF2_like"/>
    <property type="match status" value="1"/>
</dbReference>
<dbReference type="Pfam" id="PF13577">
    <property type="entry name" value="SnoaL_4"/>
    <property type="match status" value="1"/>
</dbReference>
<evidence type="ECO:0000313" key="2">
    <source>
        <dbReference type="EMBL" id="BBY71389.1"/>
    </source>
</evidence>
<proteinExistence type="predicted"/>
<reference evidence="2 3" key="1">
    <citation type="journal article" date="2019" name="Emerg. Microbes Infect.">
        <title>Comprehensive subspecies identification of 175 nontuberculous mycobacteria species based on 7547 genomic profiles.</title>
        <authorList>
            <person name="Matsumoto Y."/>
            <person name="Kinjo T."/>
            <person name="Motooka D."/>
            <person name="Nabeya D."/>
            <person name="Jung N."/>
            <person name="Uechi K."/>
            <person name="Horii T."/>
            <person name="Iida T."/>
            <person name="Fujita J."/>
            <person name="Nakamura S."/>
        </authorList>
    </citation>
    <scope>NUCLEOTIDE SEQUENCE [LARGE SCALE GENOMIC DNA]</scope>
    <source>
        <strain evidence="2 3">JCM 30622</strain>
    </source>
</reference>
<evidence type="ECO:0000313" key="3">
    <source>
        <dbReference type="Proteomes" id="UP000466578"/>
    </source>
</evidence>
<organism evidence="2 3">
    <name type="scientific">Mycobacterium paraintracellulare</name>
    <dbReference type="NCBI Taxonomy" id="1138383"/>
    <lineage>
        <taxon>Bacteria</taxon>
        <taxon>Bacillati</taxon>
        <taxon>Actinomycetota</taxon>
        <taxon>Actinomycetes</taxon>
        <taxon>Mycobacteriales</taxon>
        <taxon>Mycobacteriaceae</taxon>
        <taxon>Mycobacterium</taxon>
        <taxon>Mycobacterium avium complex (MAC)</taxon>
    </lineage>
</organism>
<dbReference type="SUPFAM" id="SSF54427">
    <property type="entry name" value="NTF2-like"/>
    <property type="match status" value="1"/>
</dbReference>
<gene>
    <name evidence="2" type="ORF">MPRI_35760</name>
</gene>
<dbReference type="InterPro" id="IPR037401">
    <property type="entry name" value="SnoaL-like"/>
</dbReference>
<protein>
    <recommendedName>
        <fullName evidence="1">SnoaL-like domain-containing protein</fullName>
    </recommendedName>
</protein>
<dbReference type="Proteomes" id="UP000466578">
    <property type="component" value="Chromosome"/>
</dbReference>
<dbReference type="Gene3D" id="3.10.450.50">
    <property type="match status" value="1"/>
</dbReference>
<sequence length="159" mass="17592">MPQTPPSTPDAQLRWLLDRAQIGDLLTSYALSADARDWASIAELFVTDGVVESPLGSFPAREYPRYAENLMAPFAATHHTITNHAVTIDGDRARSRAYLQAIHVTDTADPSQHADIGGWYDHEWVRVDGRWMVEKMVLSFVWTDGAPLTPSATDAEGRA</sequence>
<feature type="domain" description="SnoaL-like" evidence="1">
    <location>
        <begin position="16"/>
        <end position="136"/>
    </location>
</feature>
<dbReference type="InterPro" id="IPR032710">
    <property type="entry name" value="NTF2-like_dom_sf"/>
</dbReference>
<accession>A0ABM7KBC6</accession>